<feature type="transmembrane region" description="Helical" evidence="1">
    <location>
        <begin position="48"/>
        <end position="68"/>
    </location>
</feature>
<comment type="caution">
    <text evidence="2">The sequence shown here is derived from an EMBL/GenBank/DDBJ whole genome shotgun (WGS) entry which is preliminary data.</text>
</comment>
<protein>
    <recommendedName>
        <fullName evidence="4">ABC transporter permease</fullName>
    </recommendedName>
</protein>
<evidence type="ECO:0000313" key="2">
    <source>
        <dbReference type="EMBL" id="RJT84566.1"/>
    </source>
</evidence>
<keyword evidence="3" id="KW-1185">Reference proteome</keyword>
<dbReference type="EMBL" id="QZVS01000097">
    <property type="protein sequence ID" value="RJT84566.1"/>
    <property type="molecule type" value="Genomic_DNA"/>
</dbReference>
<proteinExistence type="predicted"/>
<keyword evidence="1" id="KW-0812">Transmembrane</keyword>
<keyword evidence="1" id="KW-1133">Transmembrane helix</keyword>
<dbReference type="OrthoDB" id="5193693at2"/>
<evidence type="ECO:0000256" key="1">
    <source>
        <dbReference type="SAM" id="Phobius"/>
    </source>
</evidence>
<gene>
    <name evidence="2" type="ORF">D6T64_20565</name>
</gene>
<feature type="transmembrane region" description="Helical" evidence="1">
    <location>
        <begin position="15"/>
        <end position="36"/>
    </location>
</feature>
<evidence type="ECO:0000313" key="3">
    <source>
        <dbReference type="Proteomes" id="UP000272015"/>
    </source>
</evidence>
<accession>A0A3A5MGA6</accession>
<evidence type="ECO:0008006" key="4">
    <source>
        <dbReference type="Google" id="ProtNLM"/>
    </source>
</evidence>
<keyword evidence="1" id="KW-0472">Membrane</keyword>
<sequence length="125" mass="12960">MTETDLITLWIKARWHVIVSQIAPTFLLTALVGFLALGLDSADLGVKIGAAGILLASGVLGAIVQISAANEALAVIDDLRMIGAPSAISRRIVASAPWINVVRVGTPAVFVVVYLALLSATFLPG</sequence>
<dbReference type="Proteomes" id="UP000272015">
    <property type="component" value="Unassembled WGS sequence"/>
</dbReference>
<dbReference type="AlphaFoldDB" id="A0A3A5MGA6"/>
<feature type="transmembrane region" description="Helical" evidence="1">
    <location>
        <begin position="104"/>
        <end position="123"/>
    </location>
</feature>
<name>A0A3A5MGA6_9MICO</name>
<reference evidence="2 3" key="1">
    <citation type="submission" date="2018-09" db="EMBL/GenBank/DDBJ databases">
        <title>Novel species of Cryobacterium.</title>
        <authorList>
            <person name="Liu Q."/>
            <person name="Xin Y.-H."/>
        </authorList>
    </citation>
    <scope>NUCLEOTIDE SEQUENCE [LARGE SCALE GENOMIC DNA]</scope>
    <source>
        <strain evidence="2 3">Hh39</strain>
    </source>
</reference>
<dbReference type="RefSeq" id="WP_119976560.1">
    <property type="nucleotide sequence ID" value="NZ_JBHSQA010000002.1"/>
</dbReference>
<organism evidence="2 3">
    <name type="scientific">Cryobacterium melibiosiphilum</name>
    <dbReference type="NCBI Taxonomy" id="995039"/>
    <lineage>
        <taxon>Bacteria</taxon>
        <taxon>Bacillati</taxon>
        <taxon>Actinomycetota</taxon>
        <taxon>Actinomycetes</taxon>
        <taxon>Micrococcales</taxon>
        <taxon>Microbacteriaceae</taxon>
        <taxon>Cryobacterium</taxon>
    </lineage>
</organism>